<dbReference type="EMBL" id="JACHXG010000017">
    <property type="protein sequence ID" value="MBB3092161.1"/>
    <property type="molecule type" value="Genomic_DNA"/>
</dbReference>
<feature type="compositionally biased region" description="Low complexity" evidence="1">
    <location>
        <begin position="393"/>
        <end position="402"/>
    </location>
</feature>
<reference evidence="4 5" key="1">
    <citation type="submission" date="2020-08" db="EMBL/GenBank/DDBJ databases">
        <title>Genomic Encyclopedia of Type Strains, Phase III (KMG-III): the genomes of soil and plant-associated and newly described type strains.</title>
        <authorList>
            <person name="Whitman W."/>
        </authorList>
    </citation>
    <scope>NUCLEOTIDE SEQUENCE [LARGE SCALE GENOMIC DNA]</scope>
    <source>
        <strain evidence="4 5">CECT 3302</strain>
    </source>
</reference>
<feature type="chain" id="PRO_5039496640" description="TrbL/VirB6 plasmid conjugal transfer protein" evidence="3">
    <location>
        <begin position="31"/>
        <end position="452"/>
    </location>
</feature>
<comment type="caution">
    <text evidence="4">The sequence shown here is derived from an EMBL/GenBank/DDBJ whole genome shotgun (WGS) entry which is preliminary data.</text>
</comment>
<evidence type="ECO:0000256" key="1">
    <source>
        <dbReference type="SAM" id="MobiDB-lite"/>
    </source>
</evidence>
<name>A0A7W5A9F7_9ACTN</name>
<feature type="compositionally biased region" description="Polar residues" evidence="1">
    <location>
        <begin position="430"/>
        <end position="441"/>
    </location>
</feature>
<dbReference type="Pfam" id="PF19590">
    <property type="entry name" value="TrbL_3"/>
    <property type="match status" value="1"/>
</dbReference>
<evidence type="ECO:0000313" key="4">
    <source>
        <dbReference type="EMBL" id="MBB3092161.1"/>
    </source>
</evidence>
<feature type="transmembrane region" description="Helical" evidence="2">
    <location>
        <begin position="206"/>
        <end position="224"/>
    </location>
</feature>
<evidence type="ECO:0000313" key="5">
    <source>
        <dbReference type="Proteomes" id="UP000577707"/>
    </source>
</evidence>
<keyword evidence="2" id="KW-0472">Membrane</keyword>
<keyword evidence="2" id="KW-0812">Transmembrane</keyword>
<keyword evidence="2" id="KW-1133">Transmembrane helix</keyword>
<feature type="compositionally biased region" description="Low complexity" evidence="1">
    <location>
        <begin position="369"/>
        <end position="381"/>
    </location>
</feature>
<feature type="region of interest" description="Disordered" evidence="1">
    <location>
        <begin position="357"/>
        <end position="452"/>
    </location>
</feature>
<feature type="transmembrane region" description="Helical" evidence="2">
    <location>
        <begin position="230"/>
        <end position="249"/>
    </location>
</feature>
<dbReference type="AlphaFoldDB" id="A0A7W5A9F7"/>
<feature type="transmembrane region" description="Helical" evidence="2">
    <location>
        <begin position="291"/>
        <end position="309"/>
    </location>
</feature>
<feature type="transmembrane region" description="Helical" evidence="2">
    <location>
        <begin position="120"/>
        <end position="139"/>
    </location>
</feature>
<feature type="compositionally biased region" description="Polar residues" evidence="1">
    <location>
        <begin position="407"/>
        <end position="416"/>
    </location>
</feature>
<protein>
    <recommendedName>
        <fullName evidence="6">TrbL/VirB6 plasmid conjugal transfer protein</fullName>
    </recommendedName>
</protein>
<feature type="transmembrane region" description="Helical" evidence="2">
    <location>
        <begin position="151"/>
        <end position="170"/>
    </location>
</feature>
<keyword evidence="3" id="KW-0732">Signal</keyword>
<evidence type="ECO:0000256" key="2">
    <source>
        <dbReference type="SAM" id="Phobius"/>
    </source>
</evidence>
<sequence length="452" mass="45593">MKTLARLVVLLITATVLGLTVDAATSQATAAPSTVRNADPSCVFVPAMCALDGAGEAAQGAVDDAVTSAVDSGARSLGEAMMGAWDALMKKFLTVWLDQGLLVDLEGDQVHWLSNALRTLTVPFAVIGIMIACVWTMMNHRGDRMRTALEALFRVFLVSTLGTAFVALMVPVGDKFGQWILSNAGVTVNGWQSAAAAGIVQTQPGLAILAGIFGALSVFFQWVIMLARVVVLPLLVAIWPTTAAAAMIRGGEQSFASVTRWIIAFLLYKPAAAIVYAFAWRLKSDDDISTVINGLLLLIMAVLALPVLLRLMTPAANAMGSAAGGGMSLAATGAIVATGVAAGAAIVTGGTSAAATPAAAGAGGGASGGASRFTAGGTQSPTGGGPQPPAPAPGSQGQPGQAGIDGASSQQKQTAEGSMARGLDAGARQLRSSVAEGSQQTKGDDMIGGDGQ</sequence>
<feature type="signal peptide" evidence="3">
    <location>
        <begin position="1"/>
        <end position="30"/>
    </location>
</feature>
<feature type="transmembrane region" description="Helical" evidence="2">
    <location>
        <begin position="261"/>
        <end position="279"/>
    </location>
</feature>
<accession>A0A7W5A9F7</accession>
<keyword evidence="5" id="KW-1185">Reference proteome</keyword>
<dbReference type="Proteomes" id="UP000577707">
    <property type="component" value="Unassembled WGS sequence"/>
</dbReference>
<dbReference type="RefSeq" id="WP_183551719.1">
    <property type="nucleotide sequence ID" value="NZ_BMQT01000017.1"/>
</dbReference>
<proteinExistence type="predicted"/>
<dbReference type="InterPro" id="IPR045782">
    <property type="entry name" value="TrbL_3"/>
</dbReference>
<evidence type="ECO:0008006" key="6">
    <source>
        <dbReference type="Google" id="ProtNLM"/>
    </source>
</evidence>
<organism evidence="4 5">
    <name type="scientific">Nocardioides albus</name>
    <dbReference type="NCBI Taxonomy" id="1841"/>
    <lineage>
        <taxon>Bacteria</taxon>
        <taxon>Bacillati</taxon>
        <taxon>Actinomycetota</taxon>
        <taxon>Actinomycetes</taxon>
        <taxon>Propionibacteriales</taxon>
        <taxon>Nocardioidaceae</taxon>
        <taxon>Nocardioides</taxon>
    </lineage>
</organism>
<evidence type="ECO:0000256" key="3">
    <source>
        <dbReference type="SAM" id="SignalP"/>
    </source>
</evidence>
<gene>
    <name evidence="4" type="ORF">FHS12_005138</name>
</gene>